<dbReference type="RefSeq" id="XP_007783428.1">
    <property type="nucleotide sequence ID" value="XM_007785238.1"/>
</dbReference>
<feature type="region of interest" description="Disordered" evidence="1">
    <location>
        <begin position="165"/>
        <end position="185"/>
    </location>
</feature>
<feature type="compositionally biased region" description="Polar residues" evidence="1">
    <location>
        <begin position="8"/>
        <end position="29"/>
    </location>
</feature>
<feature type="region of interest" description="Disordered" evidence="1">
    <location>
        <begin position="1"/>
        <end position="29"/>
    </location>
</feature>
<dbReference type="EMBL" id="JH767593">
    <property type="protein sequence ID" value="EON68111.1"/>
    <property type="molecule type" value="Genomic_DNA"/>
</dbReference>
<gene>
    <name evidence="2" type="ORF">W97_07259</name>
</gene>
<evidence type="ECO:0000313" key="2">
    <source>
        <dbReference type="EMBL" id="EON68111.1"/>
    </source>
</evidence>
<evidence type="ECO:0000256" key="1">
    <source>
        <dbReference type="SAM" id="MobiDB-lite"/>
    </source>
</evidence>
<protein>
    <submittedName>
        <fullName evidence="2">Uncharacterized protein</fullName>
    </submittedName>
</protein>
<evidence type="ECO:0000313" key="3">
    <source>
        <dbReference type="Proteomes" id="UP000016924"/>
    </source>
</evidence>
<accession>R7Z2J1</accession>
<proteinExistence type="predicted"/>
<dbReference type="AlphaFoldDB" id="R7Z2J1"/>
<keyword evidence="3" id="KW-1185">Reference proteome</keyword>
<dbReference type="HOGENOM" id="CLU_915310_0_0_1"/>
<name>R7Z2J1_CONA1</name>
<sequence length="304" mass="34220">MPAPAQGTADTKATTHTSSPAVSSTNEMNALGTQINRDDETSADDDLGSIQPFDDAFMQAKFHKLWLCHPGDIVPPLIWPKHEDGRAKLLKHWPLETKMGLTDIALLIKDVPLVRKKLEAQVEARLLASGDLVDVPWLLPEDVEAVYNNLIDVIPPKVRNSAKRCANDALDGSPEKRSKVDTGPPMSTLSQWGYSMMIKHGVFEPFDRKPPGATGAQLAVFHYWKQLHEKDVEVNSRHVLEKEDLKRQVKRYLSDPYVDPMEALNELYQQLTEGKPSQQMGTDDVEQFELEIEELERESEELGF</sequence>
<dbReference type="Proteomes" id="UP000016924">
    <property type="component" value="Unassembled WGS sequence"/>
</dbReference>
<organism evidence="2 3">
    <name type="scientific">Coniosporium apollinis (strain CBS 100218)</name>
    <name type="common">Rock-inhabiting black yeast</name>
    <dbReference type="NCBI Taxonomy" id="1168221"/>
    <lineage>
        <taxon>Eukaryota</taxon>
        <taxon>Fungi</taxon>
        <taxon>Dikarya</taxon>
        <taxon>Ascomycota</taxon>
        <taxon>Pezizomycotina</taxon>
        <taxon>Dothideomycetes</taxon>
        <taxon>Dothideomycetes incertae sedis</taxon>
        <taxon>Coniosporium</taxon>
    </lineage>
</organism>
<reference evidence="3" key="1">
    <citation type="submission" date="2012-06" db="EMBL/GenBank/DDBJ databases">
        <title>The genome sequence of Coniosporium apollinis CBS 100218.</title>
        <authorList>
            <consortium name="The Broad Institute Genome Sequencing Platform"/>
            <person name="Cuomo C."/>
            <person name="Gorbushina A."/>
            <person name="Noack S."/>
            <person name="Walker B."/>
            <person name="Young S.K."/>
            <person name="Zeng Q."/>
            <person name="Gargeya S."/>
            <person name="Fitzgerald M."/>
            <person name="Haas B."/>
            <person name="Abouelleil A."/>
            <person name="Alvarado L."/>
            <person name="Arachchi H.M."/>
            <person name="Berlin A.M."/>
            <person name="Chapman S.B."/>
            <person name="Goldberg J."/>
            <person name="Griggs A."/>
            <person name="Gujja S."/>
            <person name="Hansen M."/>
            <person name="Howarth C."/>
            <person name="Imamovic A."/>
            <person name="Larimer J."/>
            <person name="McCowan C."/>
            <person name="Montmayeur A."/>
            <person name="Murphy C."/>
            <person name="Neiman D."/>
            <person name="Pearson M."/>
            <person name="Priest M."/>
            <person name="Roberts A."/>
            <person name="Saif S."/>
            <person name="Shea T."/>
            <person name="Sisk P."/>
            <person name="Sykes S."/>
            <person name="Wortman J."/>
            <person name="Nusbaum C."/>
            <person name="Birren B."/>
        </authorList>
    </citation>
    <scope>NUCLEOTIDE SEQUENCE [LARGE SCALE GENOMIC DNA]</scope>
    <source>
        <strain evidence="3">CBS 100218</strain>
    </source>
</reference>
<dbReference type="GeneID" id="19904570"/>